<dbReference type="InterPro" id="IPR010255">
    <property type="entry name" value="Haem_peroxidase_sf"/>
</dbReference>
<evidence type="ECO:0000313" key="7">
    <source>
        <dbReference type="EMBL" id="KAK1853638.1"/>
    </source>
</evidence>
<keyword evidence="1 5" id="KW-0479">Metal-binding</keyword>
<dbReference type="CDD" id="cd20612">
    <property type="entry name" value="CYP_LDS-like_C"/>
    <property type="match status" value="1"/>
</dbReference>
<dbReference type="Pfam" id="PF03098">
    <property type="entry name" value="An_peroxidase"/>
    <property type="match status" value="2"/>
</dbReference>
<dbReference type="AlphaFoldDB" id="A0AAD9EMD8"/>
<evidence type="ECO:0000313" key="8">
    <source>
        <dbReference type="Proteomes" id="UP001243330"/>
    </source>
</evidence>
<dbReference type="PROSITE" id="PS50292">
    <property type="entry name" value="PEROXIDASE_3"/>
    <property type="match status" value="1"/>
</dbReference>
<dbReference type="InterPro" id="IPR036396">
    <property type="entry name" value="Cyt_P450_sf"/>
</dbReference>
<dbReference type="GO" id="GO:0006631">
    <property type="term" value="P:fatty acid metabolic process"/>
    <property type="evidence" value="ECO:0007669"/>
    <property type="project" value="UniProtKB-ARBA"/>
</dbReference>
<protein>
    <submittedName>
        <fullName evidence="7">Linoleate diol synthase</fullName>
    </submittedName>
</protein>
<feature type="region of interest" description="Disordered" evidence="6">
    <location>
        <begin position="63"/>
        <end position="93"/>
    </location>
</feature>
<name>A0AAD9EMD8_9PEZI</name>
<feature type="region of interest" description="Disordered" evidence="6">
    <location>
        <begin position="1"/>
        <end position="25"/>
    </location>
</feature>
<evidence type="ECO:0000256" key="3">
    <source>
        <dbReference type="ARBA" id="ARBA00023002"/>
    </source>
</evidence>
<dbReference type="Gene3D" id="1.10.640.10">
    <property type="entry name" value="Haem peroxidase domain superfamily, animal type"/>
    <property type="match status" value="1"/>
</dbReference>
<accession>A0AAD9EMD8</accession>
<proteinExistence type="predicted"/>
<dbReference type="GO" id="GO:0004601">
    <property type="term" value="F:peroxidase activity"/>
    <property type="evidence" value="ECO:0007669"/>
    <property type="project" value="InterPro"/>
</dbReference>
<feature type="compositionally biased region" description="Basic and acidic residues" evidence="6">
    <location>
        <begin position="63"/>
        <end position="72"/>
    </location>
</feature>
<dbReference type="GO" id="GO:0016705">
    <property type="term" value="F:oxidoreductase activity, acting on paired donors, with incorporation or reduction of molecular oxygen"/>
    <property type="evidence" value="ECO:0007669"/>
    <property type="project" value="InterPro"/>
</dbReference>
<dbReference type="InterPro" id="IPR050783">
    <property type="entry name" value="Oxylipin_biosynth_metab"/>
</dbReference>
<gene>
    <name evidence="7" type="ORF">CCHR01_03739</name>
</gene>
<evidence type="ECO:0000256" key="4">
    <source>
        <dbReference type="ARBA" id="ARBA00023004"/>
    </source>
</evidence>
<dbReference type="Proteomes" id="UP001243330">
    <property type="component" value="Unassembled WGS sequence"/>
</dbReference>
<dbReference type="InterPro" id="IPR037120">
    <property type="entry name" value="Haem_peroxidase_sf_animal"/>
</dbReference>
<keyword evidence="5" id="KW-0349">Heme</keyword>
<sequence>MVAGAHPADMPSAVGSSPRQHLRQSSAIVAVSPVGIRECFHVPQHEVRGSHSSGVAEHEHVELHSARHDHGVRPHARSVDSPSKGDPTYGKHDVKLSGLRKAVAESKRPLPVMFGDGSYPVDQSRPGKRQEFKALQARDFKTLYDILKGKVKDHGIQDDKTMIMERTIQIVAKLPHRSRLRDILTNVFIEQLWDSLEHPPLLYLDGPPEDSKLDAGRRDKLGNLKPVKYMYRTADGSYNNPLFPLRGAAKQPYARSVKPRHVALGALPDPSLVFDSVMGRREFKPHPNNVSSVLWHWATIIIHDLFWTDRQNSNISNTSAYLDLSPLYGSDQIMQNEVRSHVDGKLHPDAFADARLNIMPPGVCVLLVMFNRFHNHVAENLAAINENNRFPRPADGDTEAAEKYDEDLFQTARLVTCGLYINITLVDYVRNIVNLNRTNTTWTLDPRQEAGAGAGTPKGAEIGTGNVNSAEFNLCYRWHSCISKEDTEWIDQAFTKKQLQHVLPKKETDKMAFQEFAEMGKTSTRERTFGGLKRDENTGKYNDDELVHIITSAVDSVAGSFGARNVPLSMKNVEVGGIKQAREWNVAGLNEFRKHFGLKPYDTFEEINPDTDVAEALRHLYQHPDNVELYPGLVAEDSKKPMSPGVGIAPTYTISRVVLSDAVCLVRGDRYYTIDYNPRNLTSWGFKEVEYDLDVNHGCVFYKLFLRAFPNHFKGNSVYAHYPMVTSAETKKILTDLGRHDQFDYQKPQRYKTPKDYTTQQDYVEHGEPFRRNVNVLSNRAAEHISKSENKYKVTWSNGFNRIMGTWNKYLSSSDNDYRKAQAWMDHELRKDNGQDNIKNFYFQITKKLINEKSYTLGYHNPDIPCELQTHVDIIRDVGNMAHVYFASHVLNLPLKTKENPKGVFTEQEMYRVMSAVFDSVFLNSDPVKAFPLQQEAQRGLSELGAWLEKNVKTRSKLPVDRAPGSHLASYGSNLVKNLSKDGVSTHDITWNYILPTAVAMVPAQAQMFAQAVNYYLDHANLVMKIHHVAVQQQSRESDAELLGYALEGIRLAGGFISCREATVNETIVDERVVDGKVVQEHVRIQPGDRVCLTFTGMAGLDPTHFPDPQRVNPRRPLESYVHYGLAAHGYLGTSATHAALIGMFRAVFQCERLERLRDQTKTEPERYIEQPQGIVKKVTRSVTSGHVLQRSDSHGEPQGIIQKVTSVASAHVLQRPGSREGVTRTDGVSQYLTEDWGTLRPFPVSMKVRWRPT</sequence>
<comment type="caution">
    <text evidence="7">The sequence shown here is derived from an EMBL/GenBank/DDBJ whole genome shotgun (WGS) entry which is preliminary data.</text>
</comment>
<dbReference type="SUPFAM" id="SSF48264">
    <property type="entry name" value="Cytochrome P450"/>
    <property type="match status" value="1"/>
</dbReference>
<dbReference type="PANTHER" id="PTHR11903">
    <property type="entry name" value="PROSTAGLANDIN G/H SYNTHASE"/>
    <property type="match status" value="1"/>
</dbReference>
<dbReference type="GO" id="GO:0020037">
    <property type="term" value="F:heme binding"/>
    <property type="evidence" value="ECO:0007669"/>
    <property type="project" value="InterPro"/>
</dbReference>
<dbReference type="Gene3D" id="1.10.630.10">
    <property type="entry name" value="Cytochrome P450"/>
    <property type="match status" value="1"/>
</dbReference>
<evidence type="ECO:0000256" key="1">
    <source>
        <dbReference type="ARBA" id="ARBA00022723"/>
    </source>
</evidence>
<dbReference type="GO" id="GO:0051213">
    <property type="term" value="F:dioxygenase activity"/>
    <property type="evidence" value="ECO:0007669"/>
    <property type="project" value="UniProtKB-KW"/>
</dbReference>
<dbReference type="GO" id="GO:0004497">
    <property type="term" value="F:monooxygenase activity"/>
    <property type="evidence" value="ECO:0007669"/>
    <property type="project" value="InterPro"/>
</dbReference>
<dbReference type="SUPFAM" id="SSF48113">
    <property type="entry name" value="Heme-dependent peroxidases"/>
    <property type="match status" value="1"/>
</dbReference>
<keyword evidence="3" id="KW-0560">Oxidoreductase</keyword>
<feature type="binding site" description="axial binding residue" evidence="5">
    <location>
        <position position="479"/>
    </location>
    <ligand>
        <name>heme b</name>
        <dbReference type="ChEBI" id="CHEBI:60344"/>
    </ligand>
    <ligandPart>
        <name>Fe</name>
        <dbReference type="ChEBI" id="CHEBI:18248"/>
    </ligandPart>
</feature>
<keyword evidence="2" id="KW-0223">Dioxygenase</keyword>
<dbReference type="GO" id="GO:0006979">
    <property type="term" value="P:response to oxidative stress"/>
    <property type="evidence" value="ECO:0007669"/>
    <property type="project" value="InterPro"/>
</dbReference>
<evidence type="ECO:0000256" key="5">
    <source>
        <dbReference type="PIRSR" id="PIRSR619791-2"/>
    </source>
</evidence>
<keyword evidence="4 5" id="KW-0408">Iron</keyword>
<dbReference type="CDD" id="cd09817">
    <property type="entry name" value="linoleate_diol_synthase_like"/>
    <property type="match status" value="1"/>
</dbReference>
<dbReference type="PANTHER" id="PTHR11903:SF13">
    <property type="entry name" value="LINOLEATE 10R-LIPOXYGENASE"/>
    <property type="match status" value="1"/>
</dbReference>
<reference evidence="7" key="1">
    <citation type="submission" date="2023-01" db="EMBL/GenBank/DDBJ databases">
        <title>Colletotrichum chrysophilum M932 genome sequence.</title>
        <authorList>
            <person name="Baroncelli R."/>
        </authorList>
    </citation>
    <scope>NUCLEOTIDE SEQUENCE</scope>
    <source>
        <strain evidence="7">M932</strain>
    </source>
</reference>
<dbReference type="InterPro" id="IPR019791">
    <property type="entry name" value="Haem_peroxidase_animal"/>
</dbReference>
<keyword evidence="8" id="KW-1185">Reference proteome</keyword>
<organism evidence="7 8">
    <name type="scientific">Colletotrichum chrysophilum</name>
    <dbReference type="NCBI Taxonomy" id="1836956"/>
    <lineage>
        <taxon>Eukaryota</taxon>
        <taxon>Fungi</taxon>
        <taxon>Dikarya</taxon>
        <taxon>Ascomycota</taxon>
        <taxon>Pezizomycotina</taxon>
        <taxon>Sordariomycetes</taxon>
        <taxon>Hypocreomycetidae</taxon>
        <taxon>Glomerellales</taxon>
        <taxon>Glomerellaceae</taxon>
        <taxon>Colletotrichum</taxon>
        <taxon>Colletotrichum gloeosporioides species complex</taxon>
    </lineage>
</organism>
<dbReference type="EMBL" id="JAQOWY010000051">
    <property type="protein sequence ID" value="KAK1853638.1"/>
    <property type="molecule type" value="Genomic_DNA"/>
</dbReference>
<feature type="compositionally biased region" description="Polar residues" evidence="6">
    <location>
        <begin position="14"/>
        <end position="25"/>
    </location>
</feature>
<evidence type="ECO:0000256" key="2">
    <source>
        <dbReference type="ARBA" id="ARBA00022964"/>
    </source>
</evidence>
<dbReference type="GO" id="GO:0005506">
    <property type="term" value="F:iron ion binding"/>
    <property type="evidence" value="ECO:0007669"/>
    <property type="project" value="InterPro"/>
</dbReference>
<evidence type="ECO:0000256" key="6">
    <source>
        <dbReference type="SAM" id="MobiDB-lite"/>
    </source>
</evidence>
<dbReference type="InterPro" id="IPR034812">
    <property type="entry name" value="Ppo-like_N"/>
</dbReference>